<dbReference type="AlphaFoldDB" id="A0A8A1M607"/>
<dbReference type="Proteomes" id="UP000663671">
    <property type="component" value="Chromosome 4"/>
</dbReference>
<evidence type="ECO:0000313" key="2">
    <source>
        <dbReference type="EMBL" id="QSS60183.1"/>
    </source>
</evidence>
<gene>
    <name evidence="2" type="ORF">I7I51_04980</name>
</gene>
<organism evidence="2 3">
    <name type="scientific">Ajellomyces capsulatus</name>
    <name type="common">Darling's disease fungus</name>
    <name type="synonym">Histoplasma capsulatum</name>
    <dbReference type="NCBI Taxonomy" id="5037"/>
    <lineage>
        <taxon>Eukaryota</taxon>
        <taxon>Fungi</taxon>
        <taxon>Dikarya</taxon>
        <taxon>Ascomycota</taxon>
        <taxon>Pezizomycotina</taxon>
        <taxon>Eurotiomycetes</taxon>
        <taxon>Eurotiomycetidae</taxon>
        <taxon>Onygenales</taxon>
        <taxon>Ajellomycetaceae</taxon>
        <taxon>Histoplasma</taxon>
    </lineage>
</organism>
<sequence length="99" mass="11176">MAMHNRFPARRSFEAQSRHCATAITGSEGSWVRRTGRGIDIEKQMEAKARTHNQPEEDRPELGQRPVKTGSGCGEPGTWWHIRTGCRTTTPGRRMEGQD</sequence>
<dbReference type="EMBL" id="CP069110">
    <property type="protein sequence ID" value="QSS60183.1"/>
    <property type="molecule type" value="Genomic_DNA"/>
</dbReference>
<evidence type="ECO:0000313" key="3">
    <source>
        <dbReference type="Proteomes" id="UP000663671"/>
    </source>
</evidence>
<dbReference type="VEuPathDB" id="FungiDB:I7I51_04980"/>
<proteinExistence type="predicted"/>
<reference evidence="2" key="1">
    <citation type="submission" date="2021-01" db="EMBL/GenBank/DDBJ databases">
        <title>Chromosome-level genome assembly of a human fungal pathogen reveals clustering of transcriptionally co-regulated genes.</title>
        <authorList>
            <person name="Voorhies M."/>
            <person name="Cohen S."/>
            <person name="Shea T.P."/>
            <person name="Petrus S."/>
            <person name="Munoz J.F."/>
            <person name="Poplawski S."/>
            <person name="Goldman W.E."/>
            <person name="Michael T."/>
            <person name="Cuomo C.A."/>
            <person name="Sil A."/>
            <person name="Beyhan S."/>
        </authorList>
    </citation>
    <scope>NUCLEOTIDE SEQUENCE</scope>
    <source>
        <strain evidence="2">WU24</strain>
    </source>
</reference>
<protein>
    <submittedName>
        <fullName evidence="2">Uncharacterized protein</fullName>
    </submittedName>
</protein>
<name>A0A8A1M607_AJECA</name>
<evidence type="ECO:0000256" key="1">
    <source>
        <dbReference type="SAM" id="MobiDB-lite"/>
    </source>
</evidence>
<feature type="compositionally biased region" description="Basic and acidic residues" evidence="1">
    <location>
        <begin position="44"/>
        <end position="62"/>
    </location>
</feature>
<accession>A0A8A1M607</accession>
<feature type="region of interest" description="Disordered" evidence="1">
    <location>
        <begin position="44"/>
        <end position="99"/>
    </location>
</feature>
<feature type="compositionally biased region" description="Low complexity" evidence="1">
    <location>
        <begin position="83"/>
        <end position="92"/>
    </location>
</feature>